<proteinExistence type="predicted"/>
<protein>
    <submittedName>
        <fullName evidence="2">Uncharacterized protein</fullName>
    </submittedName>
</protein>
<organism>
    <name type="scientific">Branchiostoma floridae</name>
    <name type="common">Florida lancelet</name>
    <name type="synonym">Amphioxus</name>
    <dbReference type="NCBI Taxonomy" id="7739"/>
    <lineage>
        <taxon>Eukaryota</taxon>
        <taxon>Metazoa</taxon>
        <taxon>Chordata</taxon>
        <taxon>Cephalochordata</taxon>
        <taxon>Leptocardii</taxon>
        <taxon>Amphioxiformes</taxon>
        <taxon>Branchiostomatidae</taxon>
        <taxon>Branchiostoma</taxon>
    </lineage>
</organism>
<reference evidence="2" key="1">
    <citation type="journal article" date="2008" name="Nature">
        <title>The amphioxus genome and the evolution of the chordate karyotype.</title>
        <authorList>
            <consortium name="US DOE Joint Genome Institute (JGI-PGF)"/>
            <person name="Putnam N.H."/>
            <person name="Butts T."/>
            <person name="Ferrier D.E.K."/>
            <person name="Furlong R.F."/>
            <person name="Hellsten U."/>
            <person name="Kawashima T."/>
            <person name="Robinson-Rechavi M."/>
            <person name="Shoguchi E."/>
            <person name="Terry A."/>
            <person name="Yu J.-K."/>
            <person name="Benito-Gutierrez E.L."/>
            <person name="Dubchak I."/>
            <person name="Garcia-Fernandez J."/>
            <person name="Gibson-Brown J.J."/>
            <person name="Grigoriev I.V."/>
            <person name="Horton A.C."/>
            <person name="de Jong P.J."/>
            <person name="Jurka J."/>
            <person name="Kapitonov V.V."/>
            <person name="Kohara Y."/>
            <person name="Kuroki Y."/>
            <person name="Lindquist E."/>
            <person name="Lucas S."/>
            <person name="Osoegawa K."/>
            <person name="Pennacchio L.A."/>
            <person name="Salamov A.A."/>
            <person name="Satou Y."/>
            <person name="Sauka-Spengler T."/>
            <person name="Schmutz J."/>
            <person name="Shin-I T."/>
            <person name="Toyoda A."/>
            <person name="Bronner-Fraser M."/>
            <person name="Fujiyama A."/>
            <person name="Holland L.Z."/>
            <person name="Holland P.W.H."/>
            <person name="Satoh N."/>
            <person name="Rokhsar D.S."/>
        </authorList>
    </citation>
    <scope>NUCLEOTIDE SEQUENCE [LARGE SCALE GENOMIC DNA]</scope>
    <source>
        <strain evidence="2">S238N-H82</strain>
        <tissue evidence="2">Testes</tissue>
    </source>
</reference>
<dbReference type="InterPro" id="IPR009072">
    <property type="entry name" value="Histone-fold"/>
</dbReference>
<dbReference type="EMBL" id="GG666552">
    <property type="protein sequence ID" value="EEN56298.1"/>
    <property type="molecule type" value="Genomic_DNA"/>
</dbReference>
<gene>
    <name evidence="2" type="ORF">BRAFLDRAFT_66789</name>
</gene>
<feature type="chain" id="PRO_5002934029" evidence="1">
    <location>
        <begin position="22"/>
        <end position="170"/>
    </location>
</feature>
<accession>C3YU21</accession>
<dbReference type="GO" id="GO:0046982">
    <property type="term" value="F:protein heterodimerization activity"/>
    <property type="evidence" value="ECO:0007669"/>
    <property type="project" value="InterPro"/>
</dbReference>
<keyword evidence="1" id="KW-0732">Signal</keyword>
<dbReference type="SUPFAM" id="SSF47113">
    <property type="entry name" value="Histone-fold"/>
    <property type="match status" value="1"/>
</dbReference>
<name>C3YU21_BRAFL</name>
<dbReference type="Gene3D" id="1.10.20.10">
    <property type="entry name" value="Histone, subunit A"/>
    <property type="match status" value="1"/>
</dbReference>
<feature type="signal peptide" evidence="1">
    <location>
        <begin position="1"/>
        <end position="21"/>
    </location>
</feature>
<sequence length="170" mass="19455">MQLSQLQHWGLFLAFWTSSLTTPPHSLSPPPIPYHTQQCNRRSRLFLYFIPKTKTGGKMILKAALFVAMVMVVTAAPKDDLGEDIEFDRQQLQTADTNQGITKPAIHRLVRRSGLSHFFQIYGSGMNFMEFLLHVIHLATKFAMNEGRFRVTYVDMARALEEKGSPKPRF</sequence>
<evidence type="ECO:0000256" key="1">
    <source>
        <dbReference type="SAM" id="SignalP"/>
    </source>
</evidence>
<dbReference type="InParanoid" id="C3YU21"/>
<dbReference type="AlphaFoldDB" id="C3YU21"/>
<evidence type="ECO:0000313" key="2">
    <source>
        <dbReference type="EMBL" id="EEN56298.1"/>
    </source>
</evidence>